<evidence type="ECO:0000259" key="6">
    <source>
        <dbReference type="Pfam" id="PF02803"/>
    </source>
</evidence>
<evidence type="ECO:0000259" key="5">
    <source>
        <dbReference type="Pfam" id="PF00108"/>
    </source>
</evidence>
<dbReference type="InterPro" id="IPR020617">
    <property type="entry name" value="Thiolase_C"/>
</dbReference>
<feature type="domain" description="Thiolase N-terminal" evidence="5">
    <location>
        <begin position="8"/>
        <end position="250"/>
    </location>
</feature>
<evidence type="ECO:0000313" key="7">
    <source>
        <dbReference type="EMBL" id="KAB1631244.1"/>
    </source>
</evidence>
<dbReference type="EMBL" id="WBKA01000008">
    <property type="protein sequence ID" value="KAB1631244.1"/>
    <property type="molecule type" value="Genomic_DNA"/>
</dbReference>
<dbReference type="Gene3D" id="3.40.47.10">
    <property type="match status" value="1"/>
</dbReference>
<dbReference type="RefSeq" id="WP_158036829.1">
    <property type="nucleotide sequence ID" value="NZ_BAAAZV010000001.1"/>
</dbReference>
<dbReference type="InterPro" id="IPR016039">
    <property type="entry name" value="Thiolase-like"/>
</dbReference>
<dbReference type="GO" id="GO:0003985">
    <property type="term" value="F:acetyl-CoA C-acetyltransferase activity"/>
    <property type="evidence" value="ECO:0007669"/>
    <property type="project" value="UniProtKB-EC"/>
</dbReference>
<dbReference type="InterPro" id="IPR002155">
    <property type="entry name" value="Thiolase"/>
</dbReference>
<name>A0A7C8FTY8_9MICO</name>
<reference evidence="7 8" key="1">
    <citation type="submission" date="2019-09" db="EMBL/GenBank/DDBJ databases">
        <title>Phylogeny of genus Pseudoclavibacter and closely related genus.</title>
        <authorList>
            <person name="Li Y."/>
        </authorList>
    </citation>
    <scope>NUCLEOTIDE SEQUENCE [LARGE SCALE GENOMIC DNA]</scope>
    <source>
        <strain evidence="7 8">JCM 16921</strain>
    </source>
</reference>
<comment type="similarity">
    <text evidence="1 4">Belongs to the thiolase-like superfamily. Thiolase family.</text>
</comment>
<dbReference type="AlphaFoldDB" id="A0A7C8FTY8"/>
<protein>
    <submittedName>
        <fullName evidence="7">Acetyl-CoA C-acyltransferase</fullName>
        <ecNumber evidence="7">2.3.1.9</ecNumber>
    </submittedName>
</protein>
<dbReference type="PIRSF" id="PIRSF000429">
    <property type="entry name" value="Ac-CoA_Ac_transf"/>
    <property type="match status" value="1"/>
</dbReference>
<gene>
    <name evidence="7" type="ORF">F8O02_08555</name>
</gene>
<evidence type="ECO:0000256" key="3">
    <source>
        <dbReference type="ARBA" id="ARBA00023315"/>
    </source>
</evidence>
<evidence type="ECO:0000313" key="8">
    <source>
        <dbReference type="Proteomes" id="UP000481339"/>
    </source>
</evidence>
<dbReference type="PANTHER" id="PTHR18919:SF151">
    <property type="entry name" value="BLR2427 PROTEIN"/>
    <property type="match status" value="1"/>
</dbReference>
<evidence type="ECO:0000256" key="4">
    <source>
        <dbReference type="RuleBase" id="RU003557"/>
    </source>
</evidence>
<sequence length="411" mass="41489">MTPTASRIVAARRTPFAVRGGRLRDLPEDALAAAAIRAALRDATVLEPRPTLPVEEVVLGTCTGPGGDLGRRAALAAGLAAPGIAVDRQCGSGLAAIALADRLVRSQPEPAMVVAGGAESASRAPVRTLDGVPFRRAPFAPAGMPDPDMAQAAELLAAEGGLTRAAQDAWARRDRELARAAQARGAFAAEIAPLAGVDHDTIVPARVEPALGRLRPITASPAGHPDWAPTVAASNSTRDCDGAAAAVLVPDRADDPRPGLRVRAAIAVPADPARPGLGAAVAVPVLLDRAGVTLDEVAAIELVEAFAAQTLAVLDALGLRERANAKPRHVPGARSDATVPPPAAPGVVDARVDADGGTLAWGHPWGASGAATVVRLFTRLVRSGAPAGTLGLAAVSIGGGQGEALLVEVVR</sequence>
<dbReference type="OrthoDB" id="1402717at2"/>
<keyword evidence="3 4" id="KW-0012">Acyltransferase</keyword>
<dbReference type="EC" id="2.3.1.9" evidence="7"/>
<dbReference type="Pfam" id="PF00108">
    <property type="entry name" value="Thiolase_N"/>
    <property type="match status" value="1"/>
</dbReference>
<comment type="caution">
    <text evidence="7">The sequence shown here is derived from an EMBL/GenBank/DDBJ whole genome shotgun (WGS) entry which is preliminary data.</text>
</comment>
<dbReference type="SUPFAM" id="SSF53901">
    <property type="entry name" value="Thiolase-like"/>
    <property type="match status" value="2"/>
</dbReference>
<dbReference type="Pfam" id="PF02803">
    <property type="entry name" value="Thiolase_C"/>
    <property type="match status" value="1"/>
</dbReference>
<keyword evidence="2 4" id="KW-0808">Transferase</keyword>
<feature type="domain" description="Thiolase C-terminal" evidence="6">
    <location>
        <begin position="261"/>
        <end position="408"/>
    </location>
</feature>
<accession>A0A7C8FTY8</accession>
<dbReference type="PANTHER" id="PTHR18919">
    <property type="entry name" value="ACETYL-COA C-ACYLTRANSFERASE"/>
    <property type="match status" value="1"/>
</dbReference>
<evidence type="ECO:0000256" key="1">
    <source>
        <dbReference type="ARBA" id="ARBA00010982"/>
    </source>
</evidence>
<keyword evidence="8" id="KW-1185">Reference proteome</keyword>
<evidence type="ECO:0000256" key="2">
    <source>
        <dbReference type="ARBA" id="ARBA00022679"/>
    </source>
</evidence>
<dbReference type="InterPro" id="IPR020616">
    <property type="entry name" value="Thiolase_N"/>
</dbReference>
<dbReference type="Proteomes" id="UP000481339">
    <property type="component" value="Unassembled WGS sequence"/>
</dbReference>
<proteinExistence type="inferred from homology"/>
<organism evidence="7 8">
    <name type="scientific">Pseudoclavibacter caeni</name>
    <dbReference type="NCBI Taxonomy" id="908846"/>
    <lineage>
        <taxon>Bacteria</taxon>
        <taxon>Bacillati</taxon>
        <taxon>Actinomycetota</taxon>
        <taxon>Actinomycetes</taxon>
        <taxon>Micrococcales</taxon>
        <taxon>Microbacteriaceae</taxon>
        <taxon>Pseudoclavibacter</taxon>
    </lineage>
</organism>